<name>A0A5N4AHK9_PHOPY</name>
<comment type="caution">
    <text evidence="2">The sequence shown here is derived from an EMBL/GenBank/DDBJ whole genome shotgun (WGS) entry which is preliminary data.</text>
</comment>
<reference evidence="2 3" key="1">
    <citation type="journal article" date="2018" name="Elife">
        <title>Firefly genomes illuminate parallel origins of bioluminescence in beetles.</title>
        <authorList>
            <person name="Fallon T.R."/>
            <person name="Lower S.E."/>
            <person name="Chang C.H."/>
            <person name="Bessho-Uehara M."/>
            <person name="Martin G.J."/>
            <person name="Bewick A.J."/>
            <person name="Behringer M."/>
            <person name="Debat H.J."/>
            <person name="Wong I."/>
            <person name="Day J.C."/>
            <person name="Suvorov A."/>
            <person name="Silva C.J."/>
            <person name="Stanger-Hall K.F."/>
            <person name="Hall D.W."/>
            <person name="Schmitz R.J."/>
            <person name="Nelson D.R."/>
            <person name="Lewis S.M."/>
            <person name="Shigenobu S."/>
            <person name="Bybee S.M."/>
            <person name="Larracuente A.M."/>
            <person name="Oba Y."/>
            <person name="Weng J.K."/>
        </authorList>
    </citation>
    <scope>NUCLEOTIDE SEQUENCE [LARGE SCALE GENOMIC DNA]</scope>
    <source>
        <strain evidence="2">1611_PpyrPB1</strain>
        <tissue evidence="2">Whole body</tissue>
    </source>
</reference>
<dbReference type="InParanoid" id="A0A5N4AHK9"/>
<dbReference type="AlphaFoldDB" id="A0A5N4AHK9"/>
<dbReference type="EMBL" id="VVIM01000007">
    <property type="protein sequence ID" value="KAB0796850.1"/>
    <property type="molecule type" value="Genomic_DNA"/>
</dbReference>
<organism evidence="2 3">
    <name type="scientific">Photinus pyralis</name>
    <name type="common">Common eastern firefly</name>
    <name type="synonym">Lampyris pyralis</name>
    <dbReference type="NCBI Taxonomy" id="7054"/>
    <lineage>
        <taxon>Eukaryota</taxon>
        <taxon>Metazoa</taxon>
        <taxon>Ecdysozoa</taxon>
        <taxon>Arthropoda</taxon>
        <taxon>Hexapoda</taxon>
        <taxon>Insecta</taxon>
        <taxon>Pterygota</taxon>
        <taxon>Neoptera</taxon>
        <taxon>Endopterygota</taxon>
        <taxon>Coleoptera</taxon>
        <taxon>Polyphaga</taxon>
        <taxon>Elateriformia</taxon>
        <taxon>Elateroidea</taxon>
        <taxon>Lampyridae</taxon>
        <taxon>Lampyrinae</taxon>
        <taxon>Photinus</taxon>
    </lineage>
</organism>
<accession>A0A5N4AHK9</accession>
<dbReference type="Proteomes" id="UP000327044">
    <property type="component" value="Unassembled WGS sequence"/>
</dbReference>
<sequence length="100" mass="11665">MVSNFPMLFILTLVTVYMICILFVDVCDCAIVYLYHMCLTDALNPEENRIAPIQTTGEIMEEIDLIKPNTKGKLQHKSLVARHMVFRRKISCLRFFQPRN</sequence>
<keyword evidence="1" id="KW-0812">Transmembrane</keyword>
<gene>
    <name evidence="2" type="ORF">PPYR_10911</name>
</gene>
<keyword evidence="1" id="KW-0472">Membrane</keyword>
<evidence type="ECO:0000313" key="3">
    <source>
        <dbReference type="Proteomes" id="UP000327044"/>
    </source>
</evidence>
<keyword evidence="1" id="KW-1133">Transmembrane helix</keyword>
<evidence type="ECO:0000313" key="2">
    <source>
        <dbReference type="EMBL" id="KAB0796850.1"/>
    </source>
</evidence>
<feature type="transmembrane region" description="Helical" evidence="1">
    <location>
        <begin position="6"/>
        <end position="35"/>
    </location>
</feature>
<proteinExistence type="predicted"/>
<protein>
    <submittedName>
        <fullName evidence="2">Uncharacterized protein</fullName>
    </submittedName>
</protein>
<keyword evidence="3" id="KW-1185">Reference proteome</keyword>
<evidence type="ECO:0000256" key="1">
    <source>
        <dbReference type="SAM" id="Phobius"/>
    </source>
</evidence>